<dbReference type="Proteomes" id="UP000013827">
    <property type="component" value="Unassembled WGS sequence"/>
</dbReference>
<feature type="region of interest" description="Disordered" evidence="2">
    <location>
        <begin position="1"/>
        <end position="26"/>
    </location>
</feature>
<dbReference type="Gene3D" id="2.60.120.620">
    <property type="entry name" value="q2cbj1_9rhob like domain"/>
    <property type="match status" value="1"/>
</dbReference>
<comment type="cofactor">
    <cofactor evidence="1">
        <name>Fe cation</name>
        <dbReference type="ChEBI" id="CHEBI:24875"/>
    </cofactor>
</comment>
<dbReference type="GeneID" id="17262139"/>
<protein>
    <recommendedName>
        <fullName evidence="5">Phytanoyl-CoA dioxygenase</fullName>
    </recommendedName>
</protein>
<dbReference type="PANTHER" id="PTHR20883:SF48">
    <property type="entry name" value="ECTOINE DIOXYGENASE"/>
    <property type="match status" value="1"/>
</dbReference>
<dbReference type="Pfam" id="PF05721">
    <property type="entry name" value="PhyH"/>
    <property type="match status" value="1"/>
</dbReference>
<keyword evidence="4" id="KW-1185">Reference proteome</keyword>
<evidence type="ECO:0000313" key="3">
    <source>
        <dbReference type="EnsemblProtists" id="EOD16034"/>
    </source>
</evidence>
<reference evidence="3" key="2">
    <citation type="submission" date="2024-10" db="UniProtKB">
        <authorList>
            <consortium name="EnsemblProtists"/>
        </authorList>
    </citation>
    <scope>IDENTIFICATION</scope>
</reference>
<dbReference type="eggNOG" id="KOG3290">
    <property type="taxonomic scope" value="Eukaryota"/>
</dbReference>
<dbReference type="PANTHER" id="PTHR20883">
    <property type="entry name" value="PHYTANOYL-COA DIOXYGENASE DOMAIN CONTAINING 1"/>
    <property type="match status" value="1"/>
</dbReference>
<dbReference type="SUPFAM" id="SSF51197">
    <property type="entry name" value="Clavaminate synthase-like"/>
    <property type="match status" value="1"/>
</dbReference>
<dbReference type="KEGG" id="ehx:EMIHUDRAFT_66203"/>
<sequence length="329" mass="35549">MPPWAGRVDGGPAPVSPAAADPVRTPRIDARERAAFERDGFVVLDRLLSAEVCALLNQRLELVLRGEFDLGRPPDKVPRFKAETRCKAGKQPPPLGGPSKTTLQLINVHKADAAFRDVVCSPSLGRAVSRLGGWAGARVANDQVWAKPPGAAPLTFHRDSAYFDFVPSDVITVWLALDDMDDDVGPLQYVPGSHRWEDGRVGSAQQFFDKDRFALLHSAARREGLDPSAELGLVTVGVRMGGCGIHNGRLWHGSDRNASARPRRGLGIHFVPADAVFRDAEGKTLAHSIQPRPDGAAPGVELDGHAFPITYLSRAGEQNSRDSCGDIRQ</sequence>
<dbReference type="EnsemblProtists" id="EOD16034">
    <property type="protein sequence ID" value="EOD16034"/>
    <property type="gene ID" value="EMIHUDRAFT_66203"/>
</dbReference>
<dbReference type="GO" id="GO:0016491">
    <property type="term" value="F:oxidoreductase activity"/>
    <property type="evidence" value="ECO:0007669"/>
    <property type="project" value="UniProtKB-ARBA"/>
</dbReference>
<dbReference type="AlphaFoldDB" id="A0A0D3IXP9"/>
<accession>A0A0D3IXP9</accession>
<dbReference type="OMA" id="IRIWHDQ"/>
<dbReference type="RefSeq" id="XP_005768463.1">
    <property type="nucleotide sequence ID" value="XM_005768406.1"/>
</dbReference>
<dbReference type="STRING" id="2903.R1E563"/>
<evidence type="ECO:0000256" key="2">
    <source>
        <dbReference type="SAM" id="MobiDB-lite"/>
    </source>
</evidence>
<dbReference type="GO" id="GO:0046872">
    <property type="term" value="F:metal ion binding"/>
    <property type="evidence" value="ECO:0007669"/>
    <property type="project" value="UniProtKB-ARBA"/>
</dbReference>
<evidence type="ECO:0000313" key="4">
    <source>
        <dbReference type="Proteomes" id="UP000013827"/>
    </source>
</evidence>
<evidence type="ECO:0000256" key="1">
    <source>
        <dbReference type="ARBA" id="ARBA00001962"/>
    </source>
</evidence>
<reference evidence="4" key="1">
    <citation type="journal article" date="2013" name="Nature">
        <title>Pan genome of the phytoplankton Emiliania underpins its global distribution.</title>
        <authorList>
            <person name="Read B.A."/>
            <person name="Kegel J."/>
            <person name="Klute M.J."/>
            <person name="Kuo A."/>
            <person name="Lefebvre S.C."/>
            <person name="Maumus F."/>
            <person name="Mayer C."/>
            <person name="Miller J."/>
            <person name="Monier A."/>
            <person name="Salamov A."/>
            <person name="Young J."/>
            <person name="Aguilar M."/>
            <person name="Claverie J.M."/>
            <person name="Frickenhaus S."/>
            <person name="Gonzalez K."/>
            <person name="Herman E.K."/>
            <person name="Lin Y.C."/>
            <person name="Napier J."/>
            <person name="Ogata H."/>
            <person name="Sarno A.F."/>
            <person name="Shmutz J."/>
            <person name="Schroeder D."/>
            <person name="de Vargas C."/>
            <person name="Verret F."/>
            <person name="von Dassow P."/>
            <person name="Valentin K."/>
            <person name="Van de Peer Y."/>
            <person name="Wheeler G."/>
            <person name="Dacks J.B."/>
            <person name="Delwiche C.F."/>
            <person name="Dyhrman S.T."/>
            <person name="Glockner G."/>
            <person name="John U."/>
            <person name="Richards T."/>
            <person name="Worden A.Z."/>
            <person name="Zhang X."/>
            <person name="Grigoriev I.V."/>
            <person name="Allen A.E."/>
            <person name="Bidle K."/>
            <person name="Borodovsky M."/>
            <person name="Bowler C."/>
            <person name="Brownlee C."/>
            <person name="Cock J.M."/>
            <person name="Elias M."/>
            <person name="Gladyshev V.N."/>
            <person name="Groth M."/>
            <person name="Guda C."/>
            <person name="Hadaegh A."/>
            <person name="Iglesias-Rodriguez M.D."/>
            <person name="Jenkins J."/>
            <person name="Jones B.M."/>
            <person name="Lawson T."/>
            <person name="Leese F."/>
            <person name="Lindquist E."/>
            <person name="Lobanov A."/>
            <person name="Lomsadze A."/>
            <person name="Malik S.B."/>
            <person name="Marsh M.E."/>
            <person name="Mackinder L."/>
            <person name="Mock T."/>
            <person name="Mueller-Roeber B."/>
            <person name="Pagarete A."/>
            <person name="Parker M."/>
            <person name="Probert I."/>
            <person name="Quesneville H."/>
            <person name="Raines C."/>
            <person name="Rensing S.A."/>
            <person name="Riano-Pachon D.M."/>
            <person name="Richier S."/>
            <person name="Rokitta S."/>
            <person name="Shiraiwa Y."/>
            <person name="Soanes D.M."/>
            <person name="van der Giezen M."/>
            <person name="Wahlund T.M."/>
            <person name="Williams B."/>
            <person name="Wilson W."/>
            <person name="Wolfe G."/>
            <person name="Wurch L.L."/>
        </authorList>
    </citation>
    <scope>NUCLEOTIDE SEQUENCE</scope>
</reference>
<name>A0A0D3IXP9_EMIH1</name>
<dbReference type="InterPro" id="IPR008775">
    <property type="entry name" value="Phytyl_CoA_dOase-like"/>
</dbReference>
<organism evidence="3 4">
    <name type="scientific">Emiliania huxleyi (strain CCMP1516)</name>
    <dbReference type="NCBI Taxonomy" id="280463"/>
    <lineage>
        <taxon>Eukaryota</taxon>
        <taxon>Haptista</taxon>
        <taxon>Haptophyta</taxon>
        <taxon>Prymnesiophyceae</taxon>
        <taxon>Isochrysidales</taxon>
        <taxon>Noelaerhabdaceae</taxon>
        <taxon>Emiliania</taxon>
    </lineage>
</organism>
<evidence type="ECO:0008006" key="5">
    <source>
        <dbReference type="Google" id="ProtNLM"/>
    </source>
</evidence>
<proteinExistence type="predicted"/>
<feature type="compositionally biased region" description="Low complexity" evidence="2">
    <location>
        <begin position="10"/>
        <end position="23"/>
    </location>
</feature>
<dbReference type="HOGENOM" id="CLU_048953_8_1_1"/>
<dbReference type="PaxDb" id="2903-EOD16034"/>